<organism evidence="1 2">
    <name type="scientific">Actinobacillus pleuropneumoniae</name>
    <name type="common">Haemophilus pleuropneumoniae</name>
    <dbReference type="NCBI Taxonomy" id="715"/>
    <lineage>
        <taxon>Bacteria</taxon>
        <taxon>Pseudomonadati</taxon>
        <taxon>Pseudomonadota</taxon>
        <taxon>Gammaproteobacteria</taxon>
        <taxon>Pasteurellales</taxon>
        <taxon>Pasteurellaceae</taxon>
        <taxon>Actinobacillus</taxon>
    </lineage>
</organism>
<dbReference type="RefSeq" id="WP_126395208.1">
    <property type="nucleotide sequence ID" value="NZ_CBDBTM010000023.1"/>
</dbReference>
<name>A0A3S4Y2T0_ACTPL</name>
<dbReference type="Proteomes" id="UP000275510">
    <property type="component" value="Chromosome"/>
</dbReference>
<gene>
    <name evidence="1" type="ORF">NCTC10976_00506</name>
</gene>
<protein>
    <submittedName>
        <fullName evidence="1">Putative phage minor tail protein</fullName>
    </submittedName>
</protein>
<proteinExistence type="predicted"/>
<dbReference type="InterPro" id="IPR010265">
    <property type="entry name" value="Phage_lambda_TipM"/>
</dbReference>
<evidence type="ECO:0000313" key="2">
    <source>
        <dbReference type="Proteomes" id="UP000275510"/>
    </source>
</evidence>
<reference evidence="1 2" key="1">
    <citation type="submission" date="2018-12" db="EMBL/GenBank/DDBJ databases">
        <authorList>
            <consortium name="Pathogen Informatics"/>
        </authorList>
    </citation>
    <scope>NUCLEOTIDE SEQUENCE [LARGE SCALE GENOMIC DNA]</scope>
    <source>
        <strain evidence="1 2">NCTC10976</strain>
    </source>
</reference>
<dbReference type="AlphaFoldDB" id="A0A3S4Y2T0"/>
<evidence type="ECO:0000313" key="1">
    <source>
        <dbReference type="EMBL" id="VEJ16420.1"/>
    </source>
</evidence>
<dbReference type="Pfam" id="PF05939">
    <property type="entry name" value="Phage_min_tail"/>
    <property type="match status" value="1"/>
</dbReference>
<dbReference type="EMBL" id="LR134515">
    <property type="protein sequence ID" value="VEJ16420.1"/>
    <property type="molecule type" value="Genomic_DNA"/>
</dbReference>
<sequence length="107" mass="12361">MQQLPFCPQPNYKVKSQPRRKTFDFGDGYQQRQVDGLNPLQRKYNVSFNLKNKKAVELIAFFESCAGVTAFEFTDKHGQQRKVVCPSWNEDTGLTHTKIDAEFEEVA</sequence>
<accession>A0A3S4Y2T0</accession>